<organism evidence="9 10">
    <name type="scientific">Petromyzon marinus</name>
    <name type="common">Sea lamprey</name>
    <dbReference type="NCBI Taxonomy" id="7757"/>
    <lineage>
        <taxon>Eukaryota</taxon>
        <taxon>Metazoa</taxon>
        <taxon>Chordata</taxon>
        <taxon>Craniata</taxon>
        <taxon>Vertebrata</taxon>
        <taxon>Cyclostomata</taxon>
        <taxon>Hyperoartia</taxon>
        <taxon>Petromyzontiformes</taxon>
        <taxon>Petromyzontidae</taxon>
        <taxon>Petromyzon</taxon>
    </lineage>
</organism>
<dbReference type="Proteomes" id="UP001318040">
    <property type="component" value="Chromosome 45"/>
</dbReference>
<dbReference type="GO" id="GO:0004843">
    <property type="term" value="F:cysteine-type deubiquitinase activity"/>
    <property type="evidence" value="ECO:0007669"/>
    <property type="project" value="UniProtKB-EC"/>
</dbReference>
<dbReference type="CDD" id="cd22761">
    <property type="entry name" value="OTU_OTUD6"/>
    <property type="match status" value="1"/>
</dbReference>
<evidence type="ECO:0000256" key="3">
    <source>
        <dbReference type="ARBA" id="ARBA00022670"/>
    </source>
</evidence>
<name>A0AAJ7U1Z0_PETMA</name>
<feature type="domain" description="OTU" evidence="8">
    <location>
        <begin position="163"/>
        <end position="301"/>
    </location>
</feature>
<evidence type="ECO:0000256" key="4">
    <source>
        <dbReference type="ARBA" id="ARBA00022786"/>
    </source>
</evidence>
<feature type="region of interest" description="Disordered" evidence="7">
    <location>
        <begin position="107"/>
        <end position="129"/>
    </location>
</feature>
<keyword evidence="6" id="KW-0788">Thiol protease</keyword>
<feature type="region of interest" description="Disordered" evidence="7">
    <location>
        <begin position="1"/>
        <end position="63"/>
    </location>
</feature>
<evidence type="ECO:0000313" key="9">
    <source>
        <dbReference type="Proteomes" id="UP001318040"/>
    </source>
</evidence>
<dbReference type="InterPro" id="IPR049772">
    <property type="entry name" value="OTU_OTUD6"/>
</dbReference>
<evidence type="ECO:0000256" key="5">
    <source>
        <dbReference type="ARBA" id="ARBA00022801"/>
    </source>
</evidence>
<dbReference type="FunFam" id="3.90.70.80:FF:000003">
    <property type="entry name" value="OTU domain-containing protein 6B"/>
    <property type="match status" value="1"/>
</dbReference>
<dbReference type="GO" id="GO:0006508">
    <property type="term" value="P:proteolysis"/>
    <property type="evidence" value="ECO:0007669"/>
    <property type="project" value="UniProtKB-KW"/>
</dbReference>
<dbReference type="GeneID" id="116952165"/>
<evidence type="ECO:0000313" key="10">
    <source>
        <dbReference type="RefSeq" id="XP_032827175.1"/>
    </source>
</evidence>
<dbReference type="PANTHER" id="PTHR12419:SF10">
    <property type="entry name" value="DEUBIQUITINASE OTUD6B"/>
    <property type="match status" value="1"/>
</dbReference>
<dbReference type="Pfam" id="PF02338">
    <property type="entry name" value="OTU"/>
    <property type="match status" value="1"/>
</dbReference>
<evidence type="ECO:0000256" key="1">
    <source>
        <dbReference type="ARBA" id="ARBA00000707"/>
    </source>
</evidence>
<dbReference type="AlphaFoldDB" id="A0AAJ7U1Z0"/>
<comment type="catalytic activity">
    <reaction evidence="1">
        <text>Thiol-dependent hydrolysis of ester, thioester, amide, peptide and isopeptide bonds formed by the C-terminal Gly of ubiquitin (a 76-residue protein attached to proteins as an intracellular targeting signal).</text>
        <dbReference type="EC" id="3.4.19.12"/>
    </reaction>
</comment>
<evidence type="ECO:0000256" key="6">
    <source>
        <dbReference type="ARBA" id="ARBA00022807"/>
    </source>
</evidence>
<dbReference type="GO" id="GO:0016579">
    <property type="term" value="P:protein deubiquitination"/>
    <property type="evidence" value="ECO:0007669"/>
    <property type="project" value="TreeGrafter"/>
</dbReference>
<feature type="compositionally biased region" description="Basic and acidic residues" evidence="7">
    <location>
        <begin position="12"/>
        <end position="30"/>
    </location>
</feature>
<dbReference type="CTD" id="51633"/>
<dbReference type="InterPro" id="IPR003323">
    <property type="entry name" value="OTU_dom"/>
</dbReference>
<dbReference type="PANTHER" id="PTHR12419">
    <property type="entry name" value="OTU DOMAIN CONTAINING PROTEIN"/>
    <property type="match status" value="1"/>
</dbReference>
<keyword evidence="3" id="KW-0645">Protease</keyword>
<gene>
    <name evidence="10" type="primary">OTUD6B</name>
</gene>
<dbReference type="InterPro" id="IPR050704">
    <property type="entry name" value="Peptidase_C85-like"/>
</dbReference>
<accession>A0AAJ7U1Z0</accession>
<evidence type="ECO:0000256" key="2">
    <source>
        <dbReference type="ARBA" id="ARBA00012759"/>
    </source>
</evidence>
<keyword evidence="5" id="KW-0378">Hydrolase</keyword>
<dbReference type="RefSeq" id="XP_032827175.1">
    <property type="nucleotide sequence ID" value="XM_032971284.1"/>
</dbReference>
<dbReference type="Gene3D" id="3.90.70.80">
    <property type="match status" value="1"/>
</dbReference>
<keyword evidence="9" id="KW-1185">Reference proteome</keyword>
<dbReference type="KEGG" id="pmrn:116952165"/>
<dbReference type="PROSITE" id="PS50802">
    <property type="entry name" value="OTU"/>
    <property type="match status" value="1"/>
</dbReference>
<evidence type="ECO:0000259" key="8">
    <source>
        <dbReference type="PROSITE" id="PS50802"/>
    </source>
</evidence>
<reference evidence="10" key="1">
    <citation type="submission" date="2025-08" db="UniProtKB">
        <authorList>
            <consortium name="RefSeq"/>
        </authorList>
    </citation>
    <scope>IDENTIFICATION</scope>
    <source>
        <tissue evidence="10">Sperm</tissue>
    </source>
</reference>
<sequence length="318" mass="34876">MERHAAGSGRLRPAEEELSQRHKREKKELQGRVQAMKNAVPKNDKKRRKQLADEVAQTEAELEARHERERLALAGEHSESQAATVGSVLDALASVELTSVAENAGTTETQLRVSKAQKRRDKKAASEREREARIVAAELNELTHGARHLEGRRVADLLAARGLHARPVPPDGHCMYAAVRHQLEARAGPALSVAELRTRAASYIRQHRDEFAPFLTQAGTGEAYTDEEFDKYCDEVEKTAAWGGQLELRALSHALETPLEVVQASAPTITIGDEYHVPPITLIYMRHAYGLGEHYDSVEPIPVGGGAEGGGEDGESGR</sequence>
<protein>
    <recommendedName>
        <fullName evidence="2">ubiquitinyl hydrolase 1</fullName>
        <ecNumber evidence="2">3.4.19.12</ecNumber>
    </recommendedName>
</protein>
<keyword evidence="4" id="KW-0833">Ubl conjugation pathway</keyword>
<dbReference type="EC" id="3.4.19.12" evidence="2"/>
<evidence type="ECO:0000256" key="7">
    <source>
        <dbReference type="SAM" id="MobiDB-lite"/>
    </source>
</evidence>
<dbReference type="InterPro" id="IPR038765">
    <property type="entry name" value="Papain-like_cys_pep_sf"/>
</dbReference>
<dbReference type="SUPFAM" id="SSF54001">
    <property type="entry name" value="Cysteine proteinases"/>
    <property type="match status" value="1"/>
</dbReference>
<proteinExistence type="predicted"/>